<dbReference type="GO" id="GO:0008270">
    <property type="term" value="F:zinc ion binding"/>
    <property type="evidence" value="ECO:0007669"/>
    <property type="project" value="InterPro"/>
</dbReference>
<feature type="domain" description="Zn(2)-C6 fungal-type" evidence="6">
    <location>
        <begin position="14"/>
        <end position="43"/>
    </location>
</feature>
<dbReference type="InterPro" id="IPR036864">
    <property type="entry name" value="Zn2-C6_fun-type_DNA-bd_sf"/>
</dbReference>
<dbReference type="InterPro" id="IPR053175">
    <property type="entry name" value="DHMBA_Reg_Transcription_Factor"/>
</dbReference>
<dbReference type="EMBL" id="KN848072">
    <property type="protein sequence ID" value="KIX98041.1"/>
    <property type="molecule type" value="Genomic_DNA"/>
</dbReference>
<feature type="region of interest" description="Disordered" evidence="5">
    <location>
        <begin position="100"/>
        <end position="124"/>
    </location>
</feature>
<dbReference type="SMART" id="SM00066">
    <property type="entry name" value="GAL4"/>
    <property type="match status" value="1"/>
</dbReference>
<dbReference type="OrthoDB" id="4314040at2759"/>
<dbReference type="Gene3D" id="4.10.240.10">
    <property type="entry name" value="Zn(2)-C6 fungal-type DNA-binding domain"/>
    <property type="match status" value="1"/>
</dbReference>
<dbReference type="AlphaFoldDB" id="A0A0D2IM08"/>
<organism evidence="7 8">
    <name type="scientific">Fonsecaea multimorphosa CBS 102226</name>
    <dbReference type="NCBI Taxonomy" id="1442371"/>
    <lineage>
        <taxon>Eukaryota</taxon>
        <taxon>Fungi</taxon>
        <taxon>Dikarya</taxon>
        <taxon>Ascomycota</taxon>
        <taxon>Pezizomycotina</taxon>
        <taxon>Eurotiomycetes</taxon>
        <taxon>Chaetothyriomycetidae</taxon>
        <taxon>Chaetothyriales</taxon>
        <taxon>Herpotrichiellaceae</taxon>
        <taxon>Fonsecaea</taxon>
    </lineage>
</organism>
<evidence type="ECO:0000256" key="5">
    <source>
        <dbReference type="SAM" id="MobiDB-lite"/>
    </source>
</evidence>
<evidence type="ECO:0000313" key="7">
    <source>
        <dbReference type="EMBL" id="KIX98041.1"/>
    </source>
</evidence>
<accession>A0A0D2IM08</accession>
<proteinExistence type="predicted"/>
<evidence type="ECO:0000313" key="8">
    <source>
        <dbReference type="Proteomes" id="UP000053411"/>
    </source>
</evidence>
<evidence type="ECO:0000259" key="6">
    <source>
        <dbReference type="PROSITE" id="PS50048"/>
    </source>
</evidence>
<dbReference type="CDD" id="cd00067">
    <property type="entry name" value="GAL4"/>
    <property type="match status" value="1"/>
</dbReference>
<feature type="compositionally biased region" description="Low complexity" evidence="5">
    <location>
        <begin position="100"/>
        <end position="114"/>
    </location>
</feature>
<keyword evidence="3" id="KW-0804">Transcription</keyword>
<dbReference type="PANTHER" id="PTHR38791:SF1">
    <property type="entry name" value="TRANSCRIPTION FACTOR, PUTATIVE-RELATED"/>
    <property type="match status" value="1"/>
</dbReference>
<dbReference type="VEuPathDB" id="FungiDB:Z520_06120"/>
<gene>
    <name evidence="7" type="ORF">Z520_06120</name>
</gene>
<evidence type="ECO:0000256" key="4">
    <source>
        <dbReference type="ARBA" id="ARBA00023242"/>
    </source>
</evidence>
<dbReference type="GO" id="GO:0000981">
    <property type="term" value="F:DNA-binding transcription factor activity, RNA polymerase II-specific"/>
    <property type="evidence" value="ECO:0007669"/>
    <property type="project" value="InterPro"/>
</dbReference>
<dbReference type="InterPro" id="IPR001138">
    <property type="entry name" value="Zn2Cys6_DnaBD"/>
</dbReference>
<dbReference type="Proteomes" id="UP000053411">
    <property type="component" value="Unassembled WGS sequence"/>
</dbReference>
<keyword evidence="1" id="KW-0805">Transcription regulation</keyword>
<dbReference type="PANTHER" id="PTHR38791">
    <property type="entry name" value="ZN(II)2CYS6 TRANSCRIPTION FACTOR (EUROFUNG)-RELATED-RELATED"/>
    <property type="match status" value="1"/>
</dbReference>
<name>A0A0D2IM08_9EURO</name>
<evidence type="ECO:0000256" key="1">
    <source>
        <dbReference type="ARBA" id="ARBA00023015"/>
    </source>
</evidence>
<dbReference type="PROSITE" id="PS00463">
    <property type="entry name" value="ZN2_CY6_FUNGAL_1"/>
    <property type="match status" value="1"/>
</dbReference>
<dbReference type="GeneID" id="27711866"/>
<dbReference type="STRING" id="1442371.A0A0D2IM08"/>
<sequence>MANLTPGVEFADRACNSCRQRRVKCDKRLPACLRCEKLGRPCTGYDLERKFLDEGIKVRRKYDGNFQSPDFTKAVVSNSPRVPAAAVPDRRINLPPIHNIPSIPQVNSPPISSVPNPPGRQGASNRVSIPNIQFPAFGILNQQGPDFNLFPNTPPQPALSAPPPSATPTNFQYAATPPQFPDHGQYTHQEHPTAKLLHGKPQYAPSDLDSSVSEDYFDLDIDTYYANGNNACGFIPGLPVILTDTNVPESDDDFLTSDFASISGRTSSVYDGQVTLLSVPPCSFGCIQRCFIPDRAESNA</sequence>
<dbReference type="PROSITE" id="PS50048">
    <property type="entry name" value="ZN2_CY6_FUNGAL_2"/>
    <property type="match status" value="1"/>
</dbReference>
<dbReference type="RefSeq" id="XP_016632164.1">
    <property type="nucleotide sequence ID" value="XM_016776622.1"/>
</dbReference>
<evidence type="ECO:0000256" key="2">
    <source>
        <dbReference type="ARBA" id="ARBA00023125"/>
    </source>
</evidence>
<dbReference type="GO" id="GO:0003677">
    <property type="term" value="F:DNA binding"/>
    <property type="evidence" value="ECO:0007669"/>
    <property type="project" value="UniProtKB-KW"/>
</dbReference>
<dbReference type="Pfam" id="PF00172">
    <property type="entry name" value="Zn_clus"/>
    <property type="match status" value="1"/>
</dbReference>
<reference evidence="7 8" key="1">
    <citation type="submission" date="2015-01" db="EMBL/GenBank/DDBJ databases">
        <title>The Genome Sequence of Fonsecaea multimorphosa CBS 102226.</title>
        <authorList>
            <consortium name="The Broad Institute Genomics Platform"/>
            <person name="Cuomo C."/>
            <person name="de Hoog S."/>
            <person name="Gorbushina A."/>
            <person name="Stielow B."/>
            <person name="Teixiera M."/>
            <person name="Abouelleil A."/>
            <person name="Chapman S.B."/>
            <person name="Priest M."/>
            <person name="Young S.K."/>
            <person name="Wortman J."/>
            <person name="Nusbaum C."/>
            <person name="Birren B."/>
        </authorList>
    </citation>
    <scope>NUCLEOTIDE SEQUENCE [LARGE SCALE GENOMIC DNA]</scope>
    <source>
        <strain evidence="7 8">CBS 102226</strain>
    </source>
</reference>
<evidence type="ECO:0000256" key="3">
    <source>
        <dbReference type="ARBA" id="ARBA00023163"/>
    </source>
</evidence>
<dbReference type="SUPFAM" id="SSF57701">
    <property type="entry name" value="Zn2/Cys6 DNA-binding domain"/>
    <property type="match status" value="1"/>
</dbReference>
<keyword evidence="8" id="KW-1185">Reference proteome</keyword>
<keyword evidence="2" id="KW-0238">DNA-binding</keyword>
<protein>
    <recommendedName>
        <fullName evidence="6">Zn(2)-C6 fungal-type domain-containing protein</fullName>
    </recommendedName>
</protein>
<keyword evidence="4" id="KW-0539">Nucleus</keyword>